<protein>
    <submittedName>
        <fullName evidence="1">SDR family NAD(P)-dependent oxidoreductase</fullName>
    </submittedName>
</protein>
<proteinExistence type="predicted"/>
<dbReference type="Gene3D" id="3.40.50.720">
    <property type="entry name" value="NAD(P)-binding Rossmann-like Domain"/>
    <property type="match status" value="1"/>
</dbReference>
<dbReference type="Pfam" id="PF00106">
    <property type="entry name" value="adh_short"/>
    <property type="match status" value="1"/>
</dbReference>
<accession>A0ABY6Q6V9</accession>
<evidence type="ECO:0000313" key="2">
    <source>
        <dbReference type="Proteomes" id="UP001317963"/>
    </source>
</evidence>
<dbReference type="SUPFAM" id="SSF51735">
    <property type="entry name" value="NAD(P)-binding Rossmann-fold domains"/>
    <property type="match status" value="1"/>
</dbReference>
<dbReference type="PANTHER" id="PTHR43544:SF12">
    <property type="entry name" value="NAD(P)-BINDING ROSSMANN-FOLD SUPERFAMILY PROTEIN"/>
    <property type="match status" value="1"/>
</dbReference>
<dbReference type="PANTHER" id="PTHR43544">
    <property type="entry name" value="SHORT-CHAIN DEHYDROGENASE/REDUCTASE"/>
    <property type="match status" value="1"/>
</dbReference>
<name>A0ABY6Q6V9_9GAMM</name>
<dbReference type="Proteomes" id="UP001317963">
    <property type="component" value="Chromosome"/>
</dbReference>
<dbReference type="PRINTS" id="PR00081">
    <property type="entry name" value="GDHRDH"/>
</dbReference>
<dbReference type="EMBL" id="CP036501">
    <property type="protein sequence ID" value="UZP74635.1"/>
    <property type="molecule type" value="Genomic_DNA"/>
</dbReference>
<dbReference type="InterPro" id="IPR002347">
    <property type="entry name" value="SDR_fam"/>
</dbReference>
<gene>
    <name evidence="1" type="ORF">E0F26_07735</name>
</gene>
<dbReference type="InterPro" id="IPR051468">
    <property type="entry name" value="Fungal_SecMetab_SDRs"/>
</dbReference>
<reference evidence="1 2" key="1">
    <citation type="submission" date="2019-02" db="EMBL/GenBank/DDBJ databases">
        <title>Halieaceae_genomes.</title>
        <authorList>
            <person name="Li S.-H."/>
        </authorList>
    </citation>
    <scope>NUCLEOTIDE SEQUENCE [LARGE SCALE GENOMIC DNA]</scope>
    <source>
        <strain evidence="1 2">JH123</strain>
    </source>
</reference>
<organism evidence="1 2">
    <name type="scientific">Candidatus Paraluminiphilus aquimaris</name>
    <dbReference type="NCBI Taxonomy" id="2518994"/>
    <lineage>
        <taxon>Bacteria</taxon>
        <taxon>Pseudomonadati</taxon>
        <taxon>Pseudomonadota</taxon>
        <taxon>Gammaproteobacteria</taxon>
        <taxon>Cellvibrionales</taxon>
        <taxon>Halieaceae</taxon>
        <taxon>Candidatus Paraluminiphilus</taxon>
    </lineage>
</organism>
<dbReference type="InterPro" id="IPR036291">
    <property type="entry name" value="NAD(P)-bd_dom_sf"/>
</dbReference>
<evidence type="ECO:0000313" key="1">
    <source>
        <dbReference type="EMBL" id="UZP74635.1"/>
    </source>
</evidence>
<sequence>MERLLATDTRPLAVVVGSGGAIARSLLARWCESGLYDVVAVGRSHCDIQGVHSLTTDYSEASLAEVTAAVSALGSNIERLVVTNGVLSGEDFSPERKVGDLTTTSWQHVMTVNALTPMLILSALWSLMRSSTQPRVAVLTARVGSLSDNELGGWYSYRASKAALNMMLKCAAIEVRRINKNAKLIAYHPGTVDSPLSKPFQRSVPEGKLFSPEFSAEQLDNLMTSAVPDGTLSYLDWAGQAIDW</sequence>
<keyword evidence="2" id="KW-1185">Reference proteome</keyword>